<feature type="transmembrane region" description="Helical" evidence="6">
    <location>
        <begin position="99"/>
        <end position="118"/>
    </location>
</feature>
<feature type="transmembrane region" description="Helical" evidence="6">
    <location>
        <begin position="157"/>
        <end position="175"/>
    </location>
</feature>
<dbReference type="Proteomes" id="UP000273044">
    <property type="component" value="Chromosome"/>
</dbReference>
<dbReference type="PANTHER" id="PTHR43124:SF10">
    <property type="entry name" value="PURINE EFFLUX PUMP PBUE"/>
    <property type="match status" value="1"/>
</dbReference>
<feature type="transmembrane region" description="Helical" evidence="6">
    <location>
        <begin position="39"/>
        <end position="58"/>
    </location>
</feature>
<evidence type="ECO:0000313" key="9">
    <source>
        <dbReference type="Proteomes" id="UP000273044"/>
    </source>
</evidence>
<dbReference type="PRINTS" id="PR01035">
    <property type="entry name" value="TCRTETA"/>
</dbReference>
<feature type="transmembrane region" description="Helical" evidence="6">
    <location>
        <begin position="236"/>
        <end position="255"/>
    </location>
</feature>
<evidence type="ECO:0000259" key="7">
    <source>
        <dbReference type="PROSITE" id="PS50850"/>
    </source>
</evidence>
<feature type="transmembrane region" description="Helical" evidence="6">
    <location>
        <begin position="352"/>
        <end position="370"/>
    </location>
</feature>
<dbReference type="GO" id="GO:0005886">
    <property type="term" value="C:plasma membrane"/>
    <property type="evidence" value="ECO:0007669"/>
    <property type="project" value="UniProtKB-SubCell"/>
</dbReference>
<evidence type="ECO:0000313" key="8">
    <source>
        <dbReference type="EMBL" id="VEH68762.1"/>
    </source>
</evidence>
<evidence type="ECO:0000256" key="6">
    <source>
        <dbReference type="SAM" id="Phobius"/>
    </source>
</evidence>
<accession>A0A448MUF0</accession>
<feature type="transmembrane region" description="Helical" evidence="6">
    <location>
        <begin position="326"/>
        <end position="346"/>
    </location>
</feature>
<dbReference type="GeneID" id="64405530"/>
<dbReference type="GO" id="GO:0022857">
    <property type="term" value="F:transmembrane transporter activity"/>
    <property type="evidence" value="ECO:0007669"/>
    <property type="project" value="InterPro"/>
</dbReference>
<dbReference type="InterPro" id="IPR050189">
    <property type="entry name" value="MFS_Efflux_Transporters"/>
</dbReference>
<dbReference type="InterPro" id="IPR011701">
    <property type="entry name" value="MFS"/>
</dbReference>
<dbReference type="RefSeq" id="WP_061788052.1">
    <property type="nucleotide sequence ID" value="NZ_CAURRE010000068.1"/>
</dbReference>
<feature type="transmembrane region" description="Helical" evidence="6">
    <location>
        <begin position="201"/>
        <end position="221"/>
    </location>
</feature>
<gene>
    <name evidence="8" type="primary">pbuE_1</name>
    <name evidence="8" type="ORF">NCTC12967_00017</name>
</gene>
<dbReference type="SUPFAM" id="SSF103473">
    <property type="entry name" value="MFS general substrate transporter"/>
    <property type="match status" value="1"/>
</dbReference>
<dbReference type="InterPro" id="IPR036259">
    <property type="entry name" value="MFS_trans_sf"/>
</dbReference>
<keyword evidence="3 6" id="KW-0812">Transmembrane</keyword>
<proteinExistence type="predicted"/>
<evidence type="ECO:0000256" key="5">
    <source>
        <dbReference type="ARBA" id="ARBA00023136"/>
    </source>
</evidence>
<dbReference type="Pfam" id="PF07690">
    <property type="entry name" value="MFS_1"/>
    <property type="match status" value="1"/>
</dbReference>
<dbReference type="InterPro" id="IPR020846">
    <property type="entry name" value="MFS_dom"/>
</dbReference>
<organism evidence="8 9">
    <name type="scientific">Arachnia propionica</name>
    <dbReference type="NCBI Taxonomy" id="1750"/>
    <lineage>
        <taxon>Bacteria</taxon>
        <taxon>Bacillati</taxon>
        <taxon>Actinomycetota</taxon>
        <taxon>Actinomycetes</taxon>
        <taxon>Propionibacteriales</taxon>
        <taxon>Propionibacteriaceae</taxon>
        <taxon>Arachnia</taxon>
    </lineage>
</organism>
<feature type="transmembrane region" description="Helical" evidence="6">
    <location>
        <begin position="286"/>
        <end position="305"/>
    </location>
</feature>
<keyword evidence="5 6" id="KW-0472">Membrane</keyword>
<feature type="transmembrane region" description="Helical" evidence="6">
    <location>
        <begin position="262"/>
        <end position="280"/>
    </location>
</feature>
<dbReference type="PROSITE" id="PS50850">
    <property type="entry name" value="MFS"/>
    <property type="match status" value="1"/>
</dbReference>
<evidence type="ECO:0000256" key="1">
    <source>
        <dbReference type="ARBA" id="ARBA00004651"/>
    </source>
</evidence>
<protein>
    <submittedName>
        <fullName evidence="8">Purine efflux pump PbuE</fullName>
    </submittedName>
</protein>
<dbReference type="InterPro" id="IPR001958">
    <property type="entry name" value="Tet-R_TetA/multi-R_MdtG-like"/>
</dbReference>
<evidence type="ECO:0000256" key="4">
    <source>
        <dbReference type="ARBA" id="ARBA00022989"/>
    </source>
</evidence>
<feature type="transmembrane region" description="Helical" evidence="6">
    <location>
        <begin position="130"/>
        <end position="151"/>
    </location>
</feature>
<feature type="domain" description="Major facilitator superfamily (MFS) profile" evidence="7">
    <location>
        <begin position="4"/>
        <end position="373"/>
    </location>
</feature>
<dbReference type="EMBL" id="LR134406">
    <property type="protein sequence ID" value="VEH68762.1"/>
    <property type="molecule type" value="Genomic_DNA"/>
</dbReference>
<comment type="subcellular location">
    <subcellularLocation>
        <location evidence="1">Cell membrane</location>
        <topology evidence="1">Multi-pass membrane protein</topology>
    </subcellularLocation>
</comment>
<name>A0A448MUF0_9ACTN</name>
<feature type="transmembrane region" description="Helical" evidence="6">
    <location>
        <begin position="70"/>
        <end position="93"/>
    </location>
</feature>
<keyword evidence="2" id="KW-1003">Cell membrane</keyword>
<evidence type="ECO:0000256" key="2">
    <source>
        <dbReference type="ARBA" id="ARBA00022475"/>
    </source>
</evidence>
<keyword evidence="9" id="KW-1185">Reference proteome</keyword>
<dbReference type="AlphaFoldDB" id="A0A448MUF0"/>
<dbReference type="Gene3D" id="1.20.1250.20">
    <property type="entry name" value="MFS general substrate transporter like domains"/>
    <property type="match status" value="1"/>
</dbReference>
<keyword evidence="4 6" id="KW-1133">Transmembrane helix</keyword>
<evidence type="ECO:0000256" key="3">
    <source>
        <dbReference type="ARBA" id="ARBA00022692"/>
    </source>
</evidence>
<dbReference type="PANTHER" id="PTHR43124">
    <property type="entry name" value="PURINE EFFLUX PUMP PBUE"/>
    <property type="match status" value="1"/>
</dbReference>
<sequence>MIGKLWPFALGSVALGLDAYVIAGLLPAIAGSLKASESSVGLGVAAFTGSYAIAGPILAGRAGQRSKQSLTIALAVFMLANVGTAVAPSIVTFLAARAIAGAAAGVYSPLSSAVAAGIVEPGRQGRALSLVLSGLAVGTVFGVPTGLIIAARWGWRATITLIAVIGGTALLGMGLKGGELPSVPASGPAERWRSIARRGNLLTITVTLLTAVASLGLYTYLTVVLGESDLVGNQTVAIWVWGIGGAIGALSIGPLIDRKNPLHTSLVILAVLTVALFGMTADHTTWLMLASLFIWGLCGWASVAPQQHILLAANPSDGATAVAANASANYLGAAMGSVLGSGLIALRVSPHLLPVAACAVALTAFLGQLARTQMTPSPPRG</sequence>
<reference evidence="8 9" key="1">
    <citation type="submission" date="2018-12" db="EMBL/GenBank/DDBJ databases">
        <authorList>
            <consortium name="Pathogen Informatics"/>
        </authorList>
    </citation>
    <scope>NUCLEOTIDE SEQUENCE [LARGE SCALE GENOMIC DNA]</scope>
    <source>
        <strain evidence="8 9">NCTC12967</strain>
    </source>
</reference>